<feature type="transmembrane region" description="Helical" evidence="1">
    <location>
        <begin position="93"/>
        <end position="117"/>
    </location>
</feature>
<evidence type="ECO:0000256" key="1">
    <source>
        <dbReference type="SAM" id="Phobius"/>
    </source>
</evidence>
<dbReference type="PANTHER" id="PTHR36435:SF1">
    <property type="entry name" value="CAAX AMINO TERMINAL PROTEASE FAMILY PROTEIN"/>
    <property type="match status" value="1"/>
</dbReference>
<organism evidence="3 4">
    <name type="scientific">Halobaculum marinum</name>
    <dbReference type="NCBI Taxonomy" id="3031996"/>
    <lineage>
        <taxon>Archaea</taxon>
        <taxon>Methanobacteriati</taxon>
        <taxon>Methanobacteriota</taxon>
        <taxon>Stenosarchaea group</taxon>
        <taxon>Halobacteria</taxon>
        <taxon>Halobacteriales</taxon>
        <taxon>Haloferacaceae</taxon>
        <taxon>Halobaculum</taxon>
    </lineage>
</organism>
<evidence type="ECO:0000313" key="3">
    <source>
        <dbReference type="EMBL" id="MFC7096925.1"/>
    </source>
</evidence>
<keyword evidence="1" id="KW-0812">Transmembrane</keyword>
<dbReference type="RefSeq" id="WP_276238610.1">
    <property type="nucleotide sequence ID" value="NZ_CP119989.1"/>
</dbReference>
<keyword evidence="4" id="KW-1185">Reference proteome</keyword>
<sequence>MNVELGPPEGTVEGREVAIRVAQAVLAIVAGLVAASALVPAFEWLAQALGFGANSAVGAAFVTVGNVAGFAVAGLAFLFYAGDLDILRVRRPTARDAVVVLVGSVGLIAAGYAILYAFATAGLTPSTNRALENPPSYFLLMIPLSFLTVAVGEEILFRGVVQGELRRALGPAGAIAGASLLFGLLHYLAGAGTPTQRLVYVAVAALLGVGLGAMYEYTDNLVVPVVVHGAYNATQFAVQYLSATGAV</sequence>
<dbReference type="PANTHER" id="PTHR36435">
    <property type="entry name" value="SLR1288 PROTEIN"/>
    <property type="match status" value="1"/>
</dbReference>
<keyword evidence="3" id="KW-0378">Hydrolase</keyword>
<protein>
    <submittedName>
        <fullName evidence="3">CPBP family intramembrane glutamic endopeptidase</fullName>
        <ecNumber evidence="3">3.4.-.-</ecNumber>
    </submittedName>
</protein>
<dbReference type="EMBL" id="JBHTAG010000002">
    <property type="protein sequence ID" value="MFC7096925.1"/>
    <property type="molecule type" value="Genomic_DNA"/>
</dbReference>
<keyword evidence="1" id="KW-0472">Membrane</keyword>
<keyword evidence="1" id="KW-1133">Transmembrane helix</keyword>
<proteinExistence type="predicted"/>
<feature type="transmembrane region" description="Helical" evidence="1">
    <location>
        <begin position="169"/>
        <end position="189"/>
    </location>
</feature>
<feature type="transmembrane region" description="Helical" evidence="1">
    <location>
        <begin position="195"/>
        <end position="215"/>
    </location>
</feature>
<feature type="transmembrane region" description="Helical" evidence="1">
    <location>
        <begin position="57"/>
        <end position="81"/>
    </location>
</feature>
<dbReference type="GO" id="GO:0080120">
    <property type="term" value="P:CAAX-box protein maturation"/>
    <property type="evidence" value="ECO:0007669"/>
    <property type="project" value="UniProtKB-ARBA"/>
</dbReference>
<dbReference type="InterPro" id="IPR003675">
    <property type="entry name" value="Rce1/LyrA-like_dom"/>
</dbReference>
<name>A0ABD5WTW7_9EURY</name>
<evidence type="ECO:0000313" key="4">
    <source>
        <dbReference type="Proteomes" id="UP001596388"/>
    </source>
</evidence>
<accession>A0ABD5WTW7</accession>
<dbReference type="AlphaFoldDB" id="A0ABD5WTW7"/>
<dbReference type="GeneID" id="79269180"/>
<dbReference type="Proteomes" id="UP001596388">
    <property type="component" value="Unassembled WGS sequence"/>
</dbReference>
<dbReference type="GO" id="GO:0004175">
    <property type="term" value="F:endopeptidase activity"/>
    <property type="evidence" value="ECO:0007669"/>
    <property type="project" value="UniProtKB-ARBA"/>
</dbReference>
<feature type="domain" description="CAAX prenyl protease 2/Lysostaphin resistance protein A-like" evidence="2">
    <location>
        <begin position="137"/>
        <end position="233"/>
    </location>
</feature>
<evidence type="ECO:0000259" key="2">
    <source>
        <dbReference type="Pfam" id="PF02517"/>
    </source>
</evidence>
<dbReference type="InterPro" id="IPR052710">
    <property type="entry name" value="CAAX_protease"/>
</dbReference>
<gene>
    <name evidence="3" type="ORF">ACFQKD_06365</name>
</gene>
<dbReference type="Pfam" id="PF02517">
    <property type="entry name" value="Rce1-like"/>
    <property type="match status" value="1"/>
</dbReference>
<feature type="transmembrane region" description="Helical" evidence="1">
    <location>
        <begin position="24"/>
        <end position="45"/>
    </location>
</feature>
<feature type="transmembrane region" description="Helical" evidence="1">
    <location>
        <begin position="137"/>
        <end position="157"/>
    </location>
</feature>
<dbReference type="EC" id="3.4.-.-" evidence="3"/>
<comment type="caution">
    <text evidence="3">The sequence shown here is derived from an EMBL/GenBank/DDBJ whole genome shotgun (WGS) entry which is preliminary data.</text>
</comment>
<reference evidence="3 4" key="1">
    <citation type="journal article" date="2019" name="Int. J. Syst. Evol. Microbiol.">
        <title>The Global Catalogue of Microorganisms (GCM) 10K type strain sequencing project: providing services to taxonomists for standard genome sequencing and annotation.</title>
        <authorList>
            <consortium name="The Broad Institute Genomics Platform"/>
            <consortium name="The Broad Institute Genome Sequencing Center for Infectious Disease"/>
            <person name="Wu L."/>
            <person name="Ma J."/>
        </authorList>
    </citation>
    <scope>NUCLEOTIDE SEQUENCE [LARGE SCALE GENOMIC DNA]</scope>
    <source>
        <strain evidence="3 4">DT55</strain>
    </source>
</reference>